<dbReference type="Gene3D" id="3.40.50.20">
    <property type="match status" value="1"/>
</dbReference>
<sequence>MKIVLLGKSFVIARKILEISPSIKLIVIDNSEYLKDDSNNTKNMSKFISYVTGADLVAEVAPKLIVDKDIVGVIPAFERTVTDANLLAKKLNLSRIGDIGAEIFRDKYKLREFCEKIGINQPPYKLIHNVEELRNYFSGKPLIYKPISLAGSVGVVKISEESTIDSEYSFTEAEMKRENSSELLGIAEEYVPGSEFSCEYVVESGNVVFRNITKKFKFDNGYFVESGHLVPGIVNGIAQHEIFESLDKIVSEAQIGTAILHSEWIVTHDNQPVLVEIAGRRPGDRIVDLISLAYGFDFLWEYCLTMIGENTSYQGISLKFAEQKYFEISSGEVISINGIENFANIKFELDVHEGDIIPEVKSSEDRRGYFILSNNDFFALEANVRKANKLLTISTKS</sequence>
<dbReference type="PANTHER" id="PTHR43585">
    <property type="entry name" value="FUMIPYRROLE BIOSYNTHESIS PROTEIN C"/>
    <property type="match status" value="1"/>
</dbReference>
<evidence type="ECO:0000313" key="7">
    <source>
        <dbReference type="Proteomes" id="UP000051236"/>
    </source>
</evidence>
<dbReference type="Gene3D" id="3.30.1490.20">
    <property type="entry name" value="ATP-grasp fold, A domain"/>
    <property type="match status" value="1"/>
</dbReference>
<dbReference type="EMBL" id="AZGA01000020">
    <property type="protein sequence ID" value="KRM34814.1"/>
    <property type="molecule type" value="Genomic_DNA"/>
</dbReference>
<dbReference type="STRING" id="1423734.FC83_GL001951"/>
<dbReference type="eggNOG" id="COG0151">
    <property type="taxonomic scope" value="Bacteria"/>
</dbReference>
<dbReference type="InterPro" id="IPR052032">
    <property type="entry name" value="ATP-dep_AA_Ligase"/>
</dbReference>
<comment type="caution">
    <text evidence="6">The sequence shown here is derived from an EMBL/GenBank/DDBJ whole genome shotgun (WGS) entry which is preliminary data.</text>
</comment>
<gene>
    <name evidence="6" type="ORF">FC83_GL001951</name>
</gene>
<evidence type="ECO:0000256" key="2">
    <source>
        <dbReference type="ARBA" id="ARBA00022741"/>
    </source>
</evidence>
<dbReference type="OrthoDB" id="9803907at2"/>
<dbReference type="GO" id="GO:0046872">
    <property type="term" value="F:metal ion binding"/>
    <property type="evidence" value="ECO:0007669"/>
    <property type="project" value="InterPro"/>
</dbReference>
<evidence type="ECO:0000256" key="4">
    <source>
        <dbReference type="PROSITE-ProRule" id="PRU00409"/>
    </source>
</evidence>
<keyword evidence="7" id="KW-1185">Reference proteome</keyword>
<dbReference type="PATRIC" id="fig|1423734.3.peg.1974"/>
<dbReference type="PROSITE" id="PS50975">
    <property type="entry name" value="ATP_GRASP"/>
    <property type="match status" value="1"/>
</dbReference>
<keyword evidence="2 4" id="KW-0547">Nucleotide-binding</keyword>
<keyword evidence="1" id="KW-0436">Ligase</keyword>
<dbReference type="GO" id="GO:0005524">
    <property type="term" value="F:ATP binding"/>
    <property type="evidence" value="ECO:0007669"/>
    <property type="project" value="UniProtKB-UniRule"/>
</dbReference>
<dbReference type="Proteomes" id="UP000051236">
    <property type="component" value="Unassembled WGS sequence"/>
</dbReference>
<keyword evidence="3 4" id="KW-0067">ATP-binding</keyword>
<organism evidence="6 7">
    <name type="scientific">Agrilactobacillus composti DSM 18527 = JCM 14202</name>
    <dbReference type="NCBI Taxonomy" id="1423734"/>
    <lineage>
        <taxon>Bacteria</taxon>
        <taxon>Bacillati</taxon>
        <taxon>Bacillota</taxon>
        <taxon>Bacilli</taxon>
        <taxon>Lactobacillales</taxon>
        <taxon>Lactobacillaceae</taxon>
        <taxon>Agrilactobacillus</taxon>
    </lineage>
</organism>
<evidence type="ECO:0000313" key="6">
    <source>
        <dbReference type="EMBL" id="KRM34814.1"/>
    </source>
</evidence>
<dbReference type="Gene3D" id="3.30.470.20">
    <property type="entry name" value="ATP-grasp fold, B domain"/>
    <property type="match status" value="1"/>
</dbReference>
<protein>
    <recommendedName>
        <fullName evidence="5">ATP-grasp domain-containing protein</fullName>
    </recommendedName>
</protein>
<dbReference type="InterPro" id="IPR013815">
    <property type="entry name" value="ATP_grasp_subdomain_1"/>
</dbReference>
<evidence type="ECO:0000256" key="3">
    <source>
        <dbReference type="ARBA" id="ARBA00022840"/>
    </source>
</evidence>
<dbReference type="GO" id="GO:0016874">
    <property type="term" value="F:ligase activity"/>
    <property type="evidence" value="ECO:0007669"/>
    <property type="project" value="UniProtKB-KW"/>
</dbReference>
<dbReference type="RefSeq" id="WP_052004463.1">
    <property type="nucleotide sequence ID" value="NZ_AZGA01000020.1"/>
</dbReference>
<feature type="domain" description="ATP-grasp" evidence="5">
    <location>
        <begin position="111"/>
        <end position="307"/>
    </location>
</feature>
<evidence type="ECO:0000256" key="1">
    <source>
        <dbReference type="ARBA" id="ARBA00022598"/>
    </source>
</evidence>
<evidence type="ECO:0000259" key="5">
    <source>
        <dbReference type="PROSITE" id="PS50975"/>
    </source>
</evidence>
<accession>X0PCW5</accession>
<dbReference type="InterPro" id="IPR011761">
    <property type="entry name" value="ATP-grasp"/>
</dbReference>
<proteinExistence type="predicted"/>
<dbReference type="SUPFAM" id="SSF56059">
    <property type="entry name" value="Glutathione synthetase ATP-binding domain-like"/>
    <property type="match status" value="1"/>
</dbReference>
<name>X0PCW5_9LACO</name>
<dbReference type="PANTHER" id="PTHR43585:SF2">
    <property type="entry name" value="ATP-GRASP ENZYME FSQD"/>
    <property type="match status" value="1"/>
</dbReference>
<reference evidence="6 7" key="1">
    <citation type="journal article" date="2015" name="Genome Announc.">
        <title>Expanding the biotechnology potential of lactobacilli through comparative genomics of 213 strains and associated genera.</title>
        <authorList>
            <person name="Sun Z."/>
            <person name="Harris H.M."/>
            <person name="McCann A."/>
            <person name="Guo C."/>
            <person name="Argimon S."/>
            <person name="Zhang W."/>
            <person name="Yang X."/>
            <person name="Jeffery I.B."/>
            <person name="Cooney J.C."/>
            <person name="Kagawa T.F."/>
            <person name="Liu W."/>
            <person name="Song Y."/>
            <person name="Salvetti E."/>
            <person name="Wrobel A."/>
            <person name="Rasinkangas P."/>
            <person name="Parkhill J."/>
            <person name="Rea M.C."/>
            <person name="O'Sullivan O."/>
            <person name="Ritari J."/>
            <person name="Douillard F.P."/>
            <person name="Paul Ross R."/>
            <person name="Yang R."/>
            <person name="Briner A.E."/>
            <person name="Felis G.E."/>
            <person name="de Vos W.M."/>
            <person name="Barrangou R."/>
            <person name="Klaenhammer T.R."/>
            <person name="Caufield P.W."/>
            <person name="Cui Y."/>
            <person name="Zhang H."/>
            <person name="O'Toole P.W."/>
        </authorList>
    </citation>
    <scope>NUCLEOTIDE SEQUENCE [LARGE SCALE GENOMIC DNA]</scope>
    <source>
        <strain evidence="6 7">DSM 18527</strain>
    </source>
</reference>
<dbReference type="Pfam" id="PF13535">
    <property type="entry name" value="ATP-grasp_4"/>
    <property type="match status" value="1"/>
</dbReference>
<dbReference type="AlphaFoldDB" id="X0PCW5"/>